<keyword evidence="2" id="KW-0689">Ribosomal protein</keyword>
<dbReference type="PANTHER" id="PTHR13528">
    <property type="entry name" value="39S RIBOSOMAL PROTEIN L28, MITOCHONDRIAL"/>
    <property type="match status" value="1"/>
</dbReference>
<evidence type="ECO:0000256" key="1">
    <source>
        <dbReference type="ARBA" id="ARBA00008760"/>
    </source>
</evidence>
<evidence type="ECO:0000313" key="4">
    <source>
        <dbReference type="EMBL" id="KAG2319485.1"/>
    </source>
</evidence>
<dbReference type="GO" id="GO:0005762">
    <property type="term" value="C:mitochondrial large ribosomal subunit"/>
    <property type="evidence" value="ECO:0007669"/>
    <property type="project" value="TreeGrafter"/>
</dbReference>
<sequence>MEYFVTLSSYIFDRHIKVKVTTHALRCIDKAGGIDMGLFWKTKVEQRYSEIGQMKVAFFNPEDEAEFEQGFKYLNIAKKEGKGCGRSFP</sequence>
<comment type="caution">
    <text evidence="4">The sequence shown here is derived from an EMBL/GenBank/DDBJ whole genome shotgun (WGS) entry which is preliminary data.</text>
</comment>
<dbReference type="OrthoDB" id="361870at2759"/>
<evidence type="ECO:0000313" key="5">
    <source>
        <dbReference type="Proteomes" id="UP000886595"/>
    </source>
</evidence>
<organism evidence="4 5">
    <name type="scientific">Brassica carinata</name>
    <name type="common">Ethiopian mustard</name>
    <name type="synonym">Abyssinian cabbage</name>
    <dbReference type="NCBI Taxonomy" id="52824"/>
    <lineage>
        <taxon>Eukaryota</taxon>
        <taxon>Viridiplantae</taxon>
        <taxon>Streptophyta</taxon>
        <taxon>Embryophyta</taxon>
        <taxon>Tracheophyta</taxon>
        <taxon>Spermatophyta</taxon>
        <taxon>Magnoliopsida</taxon>
        <taxon>eudicotyledons</taxon>
        <taxon>Gunneridae</taxon>
        <taxon>Pentapetalae</taxon>
        <taxon>rosids</taxon>
        <taxon>malvids</taxon>
        <taxon>Brassicales</taxon>
        <taxon>Brassicaceae</taxon>
        <taxon>Brassiceae</taxon>
        <taxon>Brassica</taxon>
    </lineage>
</organism>
<keyword evidence="5" id="KW-1185">Reference proteome</keyword>
<dbReference type="PANTHER" id="PTHR13528:SF2">
    <property type="entry name" value="LARGE RIBOSOMAL SUBUNIT PROTEIN BL28M"/>
    <property type="match status" value="1"/>
</dbReference>
<gene>
    <name evidence="4" type="ORF">Bca52824_012698</name>
</gene>
<evidence type="ECO:0000256" key="2">
    <source>
        <dbReference type="ARBA" id="ARBA00022980"/>
    </source>
</evidence>
<reference evidence="4 5" key="1">
    <citation type="submission" date="2020-02" db="EMBL/GenBank/DDBJ databases">
        <authorList>
            <person name="Ma Q."/>
            <person name="Huang Y."/>
            <person name="Song X."/>
            <person name="Pei D."/>
        </authorList>
    </citation>
    <scope>NUCLEOTIDE SEQUENCE [LARGE SCALE GENOMIC DNA]</scope>
    <source>
        <strain evidence="4">Sxm20200214</strain>
        <tissue evidence="4">Leaf</tissue>
    </source>
</reference>
<dbReference type="AlphaFoldDB" id="A0A8X7VZG7"/>
<proteinExistence type="inferred from homology"/>
<dbReference type="EMBL" id="JAAMPC010000003">
    <property type="protein sequence ID" value="KAG2319485.1"/>
    <property type="molecule type" value="Genomic_DNA"/>
</dbReference>
<protein>
    <submittedName>
        <fullName evidence="4">Uncharacterized protein</fullName>
    </submittedName>
</protein>
<name>A0A8X7VZG7_BRACI</name>
<keyword evidence="3" id="KW-0687">Ribonucleoprotein</keyword>
<dbReference type="InterPro" id="IPR026569">
    <property type="entry name" value="Ribosomal_bL28"/>
</dbReference>
<dbReference type="GO" id="GO:0003735">
    <property type="term" value="F:structural constituent of ribosome"/>
    <property type="evidence" value="ECO:0007669"/>
    <property type="project" value="InterPro"/>
</dbReference>
<dbReference type="Proteomes" id="UP000886595">
    <property type="component" value="Unassembled WGS sequence"/>
</dbReference>
<accession>A0A8X7VZG7</accession>
<dbReference type="InterPro" id="IPR034704">
    <property type="entry name" value="Ribosomal_bL28/bL31-like_sf"/>
</dbReference>
<dbReference type="SUPFAM" id="SSF143800">
    <property type="entry name" value="L28p-like"/>
    <property type="match status" value="1"/>
</dbReference>
<comment type="similarity">
    <text evidence="1">Belongs to the bacterial ribosomal protein bL28 family.</text>
</comment>
<evidence type="ECO:0000256" key="3">
    <source>
        <dbReference type="ARBA" id="ARBA00023274"/>
    </source>
</evidence>